<feature type="region of interest" description="Disordered" evidence="1">
    <location>
        <begin position="1"/>
        <end position="24"/>
    </location>
</feature>
<name>A0A250XKZ5_9CHLO</name>
<evidence type="ECO:0000313" key="2">
    <source>
        <dbReference type="EMBL" id="GAX83460.1"/>
    </source>
</evidence>
<accession>A0A250XKZ5</accession>
<feature type="compositionally biased region" description="Acidic residues" evidence="1">
    <location>
        <begin position="38"/>
        <end position="57"/>
    </location>
</feature>
<dbReference type="STRING" id="1157962.A0A250XKZ5"/>
<comment type="caution">
    <text evidence="2">The sequence shown here is derived from an EMBL/GenBank/DDBJ whole genome shotgun (WGS) entry which is preliminary data.</text>
</comment>
<gene>
    <name evidence="2" type="ORF">CEUSTIGMA_g10885.t1</name>
</gene>
<evidence type="ECO:0000256" key="1">
    <source>
        <dbReference type="SAM" id="MobiDB-lite"/>
    </source>
</evidence>
<feature type="compositionally biased region" description="Acidic residues" evidence="1">
    <location>
        <begin position="79"/>
        <end position="88"/>
    </location>
</feature>
<dbReference type="Proteomes" id="UP000232323">
    <property type="component" value="Unassembled WGS sequence"/>
</dbReference>
<proteinExistence type="predicted"/>
<dbReference type="OrthoDB" id="64928at2759"/>
<evidence type="ECO:0000313" key="3">
    <source>
        <dbReference type="Proteomes" id="UP000232323"/>
    </source>
</evidence>
<reference evidence="2 3" key="1">
    <citation type="submission" date="2017-08" db="EMBL/GenBank/DDBJ databases">
        <title>Acidophilic green algal genome provides insights into adaptation to an acidic environment.</title>
        <authorList>
            <person name="Hirooka S."/>
            <person name="Hirose Y."/>
            <person name="Kanesaki Y."/>
            <person name="Higuchi S."/>
            <person name="Fujiwara T."/>
            <person name="Onuma R."/>
            <person name="Era A."/>
            <person name="Ohbayashi R."/>
            <person name="Uzuka A."/>
            <person name="Nozaki H."/>
            <person name="Yoshikawa H."/>
            <person name="Miyagishima S.Y."/>
        </authorList>
    </citation>
    <scope>NUCLEOTIDE SEQUENCE [LARGE SCALE GENOMIC DNA]</scope>
    <source>
        <strain evidence="2 3">NIES-2499</strain>
    </source>
</reference>
<feature type="compositionally biased region" description="Basic and acidic residues" evidence="1">
    <location>
        <begin position="468"/>
        <end position="489"/>
    </location>
</feature>
<feature type="region of interest" description="Disordered" evidence="1">
    <location>
        <begin position="37"/>
        <end position="110"/>
    </location>
</feature>
<protein>
    <submittedName>
        <fullName evidence="2">Uncharacterized protein</fullName>
    </submittedName>
</protein>
<feature type="region of interest" description="Disordered" evidence="1">
    <location>
        <begin position="463"/>
        <end position="508"/>
    </location>
</feature>
<sequence>MGIFGDLPPPNKSRATASGEGSELGARLSCLKKKAFNEEDAEVSEQASEEEEEEESETGGQESETLMSDLRRRPRPRDDEGEDDEPVVEENCQPSSHAESDAPQPASKRVRIHEEVVTATIPSSSTKLTEDEDQVKAALRRISSHIGNPSKFPKACPLLRKLLDGQAVSKSSHQIDVFEAIRSAFHDPLNCAEPTLRREYMKLIAAVASRPDLFGKVERAHLDVYRIIGHVQNEMGTDDNFQFNKALSHIREAIDELPECMQEDEVIHQRLCQNGNAWTSSGSAHAEAHHHAELRHKQLKEEYAAAMHKWQQEQQRLDEEEELAQQQQQEKQEHQDMFVGSKEELVEADPFGLDSLLAEPVKPAAAAPRRRRPAPVPPPDLPPAPPSSSAWDAGEVCCMKREAVLACLHTAKGFHRHPWAKTGIELLVEHIHKNKDRFCLSQQRAIDEFMVWVRQQRALRKKGPTAKEINRDSTSFDRARAEWSKDTSISHRGKVGGGGDSKANNWLG</sequence>
<organism evidence="2 3">
    <name type="scientific">Chlamydomonas eustigma</name>
    <dbReference type="NCBI Taxonomy" id="1157962"/>
    <lineage>
        <taxon>Eukaryota</taxon>
        <taxon>Viridiplantae</taxon>
        <taxon>Chlorophyta</taxon>
        <taxon>core chlorophytes</taxon>
        <taxon>Chlorophyceae</taxon>
        <taxon>CS clade</taxon>
        <taxon>Chlamydomonadales</taxon>
        <taxon>Chlamydomonadaceae</taxon>
        <taxon>Chlamydomonas</taxon>
    </lineage>
</organism>
<dbReference type="PANTHER" id="PTHR36749">
    <property type="entry name" value="F7O18.3 PROTEIN"/>
    <property type="match status" value="1"/>
</dbReference>
<dbReference type="PANTHER" id="PTHR36749:SF1">
    <property type="entry name" value="F7O18.3 PROTEIN"/>
    <property type="match status" value="1"/>
</dbReference>
<feature type="region of interest" description="Disordered" evidence="1">
    <location>
        <begin position="310"/>
        <end position="336"/>
    </location>
</feature>
<feature type="compositionally biased region" description="Pro residues" evidence="1">
    <location>
        <begin position="374"/>
        <end position="386"/>
    </location>
</feature>
<dbReference type="AlphaFoldDB" id="A0A250XKZ5"/>
<keyword evidence="3" id="KW-1185">Reference proteome</keyword>
<dbReference type="EMBL" id="BEGY01000099">
    <property type="protein sequence ID" value="GAX83460.1"/>
    <property type="molecule type" value="Genomic_DNA"/>
</dbReference>
<feature type="region of interest" description="Disordered" evidence="1">
    <location>
        <begin position="363"/>
        <end position="391"/>
    </location>
</feature>